<organism evidence="1 2">
    <name type="scientific">Paenibacillus radicis</name>
    <name type="common">ex Gao et al. 2016</name>
    <dbReference type="NCBI Taxonomy" id="1737354"/>
    <lineage>
        <taxon>Bacteria</taxon>
        <taxon>Bacillati</taxon>
        <taxon>Bacillota</taxon>
        <taxon>Bacilli</taxon>
        <taxon>Bacillales</taxon>
        <taxon>Paenibacillaceae</taxon>
        <taxon>Paenibacillus</taxon>
    </lineage>
</organism>
<keyword evidence="2" id="KW-1185">Reference proteome</keyword>
<comment type="caution">
    <text evidence="1">The sequence shown here is derived from an EMBL/GenBank/DDBJ whole genome shotgun (WGS) entry which is preliminary data.</text>
</comment>
<proteinExistence type="predicted"/>
<protein>
    <recommendedName>
        <fullName evidence="3">DUF5050 domain-containing protein</fullName>
    </recommendedName>
</protein>
<dbReference type="AlphaFoldDB" id="A0A917GUV0"/>
<evidence type="ECO:0008006" key="3">
    <source>
        <dbReference type="Google" id="ProtNLM"/>
    </source>
</evidence>
<dbReference type="EMBL" id="BMHY01000001">
    <property type="protein sequence ID" value="GGG57917.1"/>
    <property type="molecule type" value="Genomic_DNA"/>
</dbReference>
<gene>
    <name evidence="1" type="ORF">GCM10010918_08710</name>
</gene>
<dbReference type="PROSITE" id="PS51257">
    <property type="entry name" value="PROKAR_LIPOPROTEIN"/>
    <property type="match status" value="1"/>
</dbReference>
<dbReference type="Proteomes" id="UP000600247">
    <property type="component" value="Unassembled WGS sequence"/>
</dbReference>
<evidence type="ECO:0000313" key="2">
    <source>
        <dbReference type="Proteomes" id="UP000600247"/>
    </source>
</evidence>
<reference evidence="1 2" key="1">
    <citation type="journal article" date="2014" name="Int. J. Syst. Evol. Microbiol.">
        <title>Complete genome sequence of Corynebacterium casei LMG S-19264T (=DSM 44701T), isolated from a smear-ripened cheese.</title>
        <authorList>
            <consortium name="US DOE Joint Genome Institute (JGI-PGF)"/>
            <person name="Walter F."/>
            <person name="Albersmeier A."/>
            <person name="Kalinowski J."/>
            <person name="Ruckert C."/>
        </authorList>
    </citation>
    <scope>NUCLEOTIDE SEQUENCE [LARGE SCALE GENOMIC DNA]</scope>
    <source>
        <strain evidence="1 2">CGMCC 1.15286</strain>
    </source>
</reference>
<dbReference type="RefSeq" id="WP_188887666.1">
    <property type="nucleotide sequence ID" value="NZ_BMHY01000001.1"/>
</dbReference>
<evidence type="ECO:0000313" key="1">
    <source>
        <dbReference type="EMBL" id="GGG57917.1"/>
    </source>
</evidence>
<sequence>MKKIIGLLGLVFMMILYSCVDNSQNKEIHESKQTIIPGTTISNETISIYDIHNAKIGEIERYGILVLTDDSIIYNRIPTGSVDLITEMDYYRYIFATKEIIKLGTVENFSYEAKYDTTVIGNSLYMMVTTGEISEIENRTLHLYKVDLISNTMSVVFSEEGGFPYNTMTAVGDKLFMIRVNPAGGSELEVYNTETNERKIVKKFEFNDKANIGEAIRQITSDEKTVSLLRLKMESGEKSRLYLDVYDHDMNFLRSVDVSTIPSHSTDSPENELRQGVSNFVIANDYIYYANFSITRFLGEIENDSLRSIMDVNPEFEMASESVKSKYSGLFYQSFSKDNDLYLLNYTDGKLRKTTFNADDERYYIVNISRNTNDNLLITMKYSHPDTGEELEPKLYYVNLSELEFS</sequence>
<name>A0A917GUV0_9BACL</name>
<accession>A0A917GUV0</accession>